<evidence type="ECO:0008006" key="7">
    <source>
        <dbReference type="Google" id="ProtNLM"/>
    </source>
</evidence>
<evidence type="ECO:0000313" key="6">
    <source>
        <dbReference type="Proteomes" id="UP001439008"/>
    </source>
</evidence>
<name>A0ABV2AN68_9EUKA</name>
<reference evidence="5 6" key="1">
    <citation type="journal article" date="2024" name="BMC Biol.">
        <title>Comparative genomics of Ascetosporea gives new insight into the evolutionary basis for animal parasitism in Rhizaria.</title>
        <authorList>
            <person name="Hiltunen Thoren M."/>
            <person name="Onut-Brannstrom I."/>
            <person name="Alfjorden A."/>
            <person name="Peckova H."/>
            <person name="Swords F."/>
            <person name="Hooper C."/>
            <person name="Holzer A.S."/>
            <person name="Bass D."/>
            <person name="Burki F."/>
        </authorList>
    </citation>
    <scope>NUCLEOTIDE SEQUENCE [LARGE SCALE GENOMIC DNA]</scope>
    <source>
        <strain evidence="5">20-A016</strain>
    </source>
</reference>
<keyword evidence="3 4" id="KW-0687">Ribonucleoprotein</keyword>
<dbReference type="InterPro" id="IPR036870">
    <property type="entry name" value="Ribosomal_bS18_sf"/>
</dbReference>
<keyword evidence="6" id="KW-1185">Reference proteome</keyword>
<dbReference type="PANTHER" id="PTHR13479:SF40">
    <property type="entry name" value="SMALL RIBOSOMAL SUBUNIT PROTEIN BS18M"/>
    <property type="match status" value="1"/>
</dbReference>
<gene>
    <name evidence="5" type="ORF">MHBO_005309</name>
</gene>
<evidence type="ECO:0000256" key="4">
    <source>
        <dbReference type="RuleBase" id="RU003910"/>
    </source>
</evidence>
<protein>
    <recommendedName>
        <fullName evidence="7">Ribosomal protein S18</fullName>
    </recommendedName>
</protein>
<comment type="similarity">
    <text evidence="1 4">Belongs to the bacterial ribosomal protein bS18 family.</text>
</comment>
<evidence type="ECO:0000256" key="2">
    <source>
        <dbReference type="ARBA" id="ARBA00022980"/>
    </source>
</evidence>
<dbReference type="SUPFAM" id="SSF46911">
    <property type="entry name" value="Ribosomal protein S18"/>
    <property type="match status" value="1"/>
</dbReference>
<organism evidence="5 6">
    <name type="scientific">Bonamia ostreae</name>
    <dbReference type="NCBI Taxonomy" id="126728"/>
    <lineage>
        <taxon>Eukaryota</taxon>
        <taxon>Sar</taxon>
        <taxon>Rhizaria</taxon>
        <taxon>Endomyxa</taxon>
        <taxon>Ascetosporea</taxon>
        <taxon>Haplosporida</taxon>
        <taxon>Bonamia</taxon>
    </lineage>
</organism>
<dbReference type="Pfam" id="PF01084">
    <property type="entry name" value="Ribosomal_S18"/>
    <property type="match status" value="1"/>
</dbReference>
<evidence type="ECO:0000313" key="5">
    <source>
        <dbReference type="EMBL" id="MES1920767.1"/>
    </source>
</evidence>
<dbReference type="Gene3D" id="4.10.640.10">
    <property type="entry name" value="Ribosomal protein S18"/>
    <property type="match status" value="1"/>
</dbReference>
<dbReference type="PANTHER" id="PTHR13479">
    <property type="entry name" value="30S RIBOSOMAL PROTEIN S18"/>
    <property type="match status" value="1"/>
</dbReference>
<dbReference type="Proteomes" id="UP001439008">
    <property type="component" value="Unassembled WGS sequence"/>
</dbReference>
<sequence length="165" mass="19192">MFPKVKGFFIGGKLQTGNLLNSLKRTAFTEERENLLKKKPFNVDNTLKNRLLFPYNPNSPKTPQVIKDLPETFNEKVVEHIDNQSVRKINQLCNLCLNQIQKMKEPSFTTVNVLDNYMNARGKILPRYKTKLCPKHQRKIRKAIINARQLGYLSYTKNVLLDKNS</sequence>
<evidence type="ECO:0000256" key="3">
    <source>
        <dbReference type="ARBA" id="ARBA00023274"/>
    </source>
</evidence>
<dbReference type="PRINTS" id="PR00974">
    <property type="entry name" value="RIBOSOMALS18"/>
</dbReference>
<evidence type="ECO:0000256" key="1">
    <source>
        <dbReference type="ARBA" id="ARBA00005589"/>
    </source>
</evidence>
<keyword evidence="2 4" id="KW-0689">Ribosomal protein</keyword>
<dbReference type="NCBIfam" id="TIGR00165">
    <property type="entry name" value="S18"/>
    <property type="match status" value="1"/>
</dbReference>
<accession>A0ABV2AN68</accession>
<proteinExistence type="inferred from homology"/>
<dbReference type="EMBL" id="JBDODL010000853">
    <property type="protein sequence ID" value="MES1920767.1"/>
    <property type="molecule type" value="Genomic_DNA"/>
</dbReference>
<dbReference type="InterPro" id="IPR001648">
    <property type="entry name" value="Ribosomal_bS18"/>
</dbReference>
<comment type="caution">
    <text evidence="5">The sequence shown here is derived from an EMBL/GenBank/DDBJ whole genome shotgun (WGS) entry which is preliminary data.</text>
</comment>